<dbReference type="OrthoDB" id="9802248at2"/>
<dbReference type="AlphaFoldDB" id="A0A377FTI4"/>
<dbReference type="Pfam" id="PF00753">
    <property type="entry name" value="Lactamase_B"/>
    <property type="match status" value="1"/>
</dbReference>
<dbReference type="SUPFAM" id="SSF56281">
    <property type="entry name" value="Metallo-hydrolase/oxidoreductase"/>
    <property type="match status" value="1"/>
</dbReference>
<dbReference type="InterPro" id="IPR001279">
    <property type="entry name" value="Metallo-B-lactamas"/>
</dbReference>
<dbReference type="Proteomes" id="UP000254060">
    <property type="component" value="Unassembled WGS sequence"/>
</dbReference>
<dbReference type="RefSeq" id="WP_029335017.1">
    <property type="nucleotide sequence ID" value="NZ_UGGP01000001.1"/>
</dbReference>
<dbReference type="PANTHER" id="PTHR42951">
    <property type="entry name" value="METALLO-BETA-LACTAMASE DOMAIN-CONTAINING"/>
    <property type="match status" value="1"/>
</dbReference>
<dbReference type="SMART" id="SM00849">
    <property type="entry name" value="Lactamase_B"/>
    <property type="match status" value="1"/>
</dbReference>
<dbReference type="InterPro" id="IPR050855">
    <property type="entry name" value="NDM-1-like"/>
</dbReference>
<dbReference type="InterPro" id="IPR036866">
    <property type="entry name" value="RibonucZ/Hydroxyglut_hydro"/>
</dbReference>
<sequence>MKVTRLEHVHQLTFYAPILPINVQLIEKELGLVLIDTALERNAADILAYIESLGQPLLAILLTHAHGDHVGGVDAILKAHPHAELYVSRRDARLLDGDRTLDPDERNLKVKGSLPMIHSLPDKLLDPGERLFGLRVYPATGHTPGSIAYFDEAHRILFAGDAFQSHGGVAVAGDVRPLFPLPGMATWDKRAAVENAERLIDLAPRHTFVGHGAEIAGTHRLYRALKRAKRKQARLFAR</sequence>
<evidence type="ECO:0000313" key="3">
    <source>
        <dbReference type="Proteomes" id="UP000254060"/>
    </source>
</evidence>
<evidence type="ECO:0000259" key="1">
    <source>
        <dbReference type="SMART" id="SM00849"/>
    </source>
</evidence>
<accession>A0A377FTI4</accession>
<dbReference type="Gene3D" id="3.60.15.10">
    <property type="entry name" value="Ribonuclease Z/Hydroxyacylglutathione hydrolase-like"/>
    <property type="match status" value="1"/>
</dbReference>
<dbReference type="CDD" id="cd07721">
    <property type="entry name" value="yflN-like_MBL-fold"/>
    <property type="match status" value="1"/>
</dbReference>
<dbReference type="STRING" id="1397694.GCA_000702585_01998"/>
<dbReference type="GO" id="GO:0016787">
    <property type="term" value="F:hydrolase activity"/>
    <property type="evidence" value="ECO:0007669"/>
    <property type="project" value="UniProtKB-KW"/>
</dbReference>
<dbReference type="EMBL" id="UGGP01000001">
    <property type="protein sequence ID" value="STO08132.1"/>
    <property type="molecule type" value="Genomic_DNA"/>
</dbReference>
<feature type="domain" description="Metallo-beta-lactamase" evidence="1">
    <location>
        <begin position="20"/>
        <end position="211"/>
    </location>
</feature>
<evidence type="ECO:0000313" key="2">
    <source>
        <dbReference type="EMBL" id="STO08132.1"/>
    </source>
</evidence>
<name>A0A377FTI4_9BACL</name>
<dbReference type="PANTHER" id="PTHR42951:SF9">
    <property type="entry name" value="METAL-DEPENDENT HYDROLASE"/>
    <property type="match status" value="1"/>
</dbReference>
<organism evidence="2 3">
    <name type="scientific">Exiguobacterium aurantiacum</name>
    <dbReference type="NCBI Taxonomy" id="33987"/>
    <lineage>
        <taxon>Bacteria</taxon>
        <taxon>Bacillati</taxon>
        <taxon>Bacillota</taxon>
        <taxon>Bacilli</taxon>
        <taxon>Bacillales</taxon>
        <taxon>Bacillales Family XII. Incertae Sedis</taxon>
        <taxon>Exiguobacterium</taxon>
    </lineage>
</organism>
<gene>
    <name evidence="2" type="ORF">NCTC13163_01501</name>
</gene>
<proteinExistence type="predicted"/>
<reference evidence="2 3" key="1">
    <citation type="submission" date="2018-06" db="EMBL/GenBank/DDBJ databases">
        <authorList>
            <consortium name="Pathogen Informatics"/>
            <person name="Doyle S."/>
        </authorList>
    </citation>
    <scope>NUCLEOTIDE SEQUENCE [LARGE SCALE GENOMIC DNA]</scope>
    <source>
        <strain evidence="2 3">NCTC13163</strain>
    </source>
</reference>
<protein>
    <submittedName>
        <fullName evidence="2">Hydroxyacylglutathione hydrolase</fullName>
    </submittedName>
</protein>
<keyword evidence="2" id="KW-0378">Hydrolase</keyword>